<keyword evidence="5" id="KW-0539">Nucleus</keyword>
<dbReference type="PANTHER" id="PTHR10880:SF15">
    <property type="entry name" value="MSL COMPLEX SUBUNIT 3"/>
    <property type="match status" value="1"/>
</dbReference>
<dbReference type="EMBL" id="LGRX02001111">
    <property type="protein sequence ID" value="KAK3286846.1"/>
    <property type="molecule type" value="Genomic_DNA"/>
</dbReference>
<dbReference type="AlphaFoldDB" id="A0AAE0LIP0"/>
<dbReference type="InterPro" id="IPR038217">
    <property type="entry name" value="MRG_C_sf"/>
</dbReference>
<evidence type="ECO:0000256" key="2">
    <source>
        <dbReference type="ARBA" id="ARBA00022853"/>
    </source>
</evidence>
<sequence>MSERRETSADEERGKDAKDPTTEKPSTSRGLYEEGDRVLVPEGELFYEGKVLASEKENGRWTYFVHYQGWNKKWDEWLPASKLIQDTPESRLQEHSKIQSAAESSKRYSKHSVSGSKSKKRKVEDKETDEKKERKKEEKKRDDEDEDEMAEEAVLRINLPVSLKKRLAQDAELVSKQEKTLSLPRSPTVKKLLKDFLEASTKHQRRDLLLEVVSGIQVYFDRALPTMLLYKAEREQCTRVLKSHRKPSDIYGIEHLLRLLIKLPEILPYENLEEPAVRALETKIAVLVGYIKRNEQALFSREENPGKEAENGKQD</sequence>
<feature type="region of interest" description="Disordered" evidence="6">
    <location>
        <begin position="88"/>
        <end position="148"/>
    </location>
</feature>
<evidence type="ECO:0000256" key="5">
    <source>
        <dbReference type="ARBA" id="ARBA00023242"/>
    </source>
</evidence>
<accession>A0AAE0LIP0</accession>
<dbReference type="Gene3D" id="1.10.274.30">
    <property type="entry name" value="MRG domain"/>
    <property type="match status" value="1"/>
</dbReference>
<reference evidence="8 9" key="1">
    <citation type="journal article" date="2015" name="Genome Biol. Evol.">
        <title>Comparative Genomics of a Bacterivorous Green Alga Reveals Evolutionary Causalities and Consequences of Phago-Mixotrophic Mode of Nutrition.</title>
        <authorList>
            <person name="Burns J.A."/>
            <person name="Paasch A."/>
            <person name="Narechania A."/>
            <person name="Kim E."/>
        </authorList>
    </citation>
    <scope>NUCLEOTIDE SEQUENCE [LARGE SCALE GENOMIC DNA]</scope>
    <source>
        <strain evidence="8 9">PLY_AMNH</strain>
    </source>
</reference>
<dbReference type="SMART" id="SM00298">
    <property type="entry name" value="CHROMO"/>
    <property type="match status" value="1"/>
</dbReference>
<dbReference type="GO" id="GO:0006355">
    <property type="term" value="P:regulation of DNA-templated transcription"/>
    <property type="evidence" value="ECO:0007669"/>
    <property type="project" value="InterPro"/>
</dbReference>
<name>A0AAE0LIP0_9CHLO</name>
<comment type="subcellular location">
    <subcellularLocation>
        <location evidence="1">Nucleus</location>
    </subcellularLocation>
</comment>
<feature type="compositionally biased region" description="Basic and acidic residues" evidence="6">
    <location>
        <begin position="88"/>
        <end position="97"/>
    </location>
</feature>
<keyword evidence="3" id="KW-0805">Transcription regulation</keyword>
<dbReference type="Pfam" id="PF05712">
    <property type="entry name" value="MRG"/>
    <property type="match status" value="1"/>
</dbReference>
<dbReference type="PROSITE" id="PS51640">
    <property type="entry name" value="MRG"/>
    <property type="match status" value="1"/>
</dbReference>
<dbReference type="InterPro" id="IPR008676">
    <property type="entry name" value="MRG"/>
</dbReference>
<gene>
    <name evidence="8" type="ORF">CYMTET_5617</name>
</gene>
<dbReference type="Pfam" id="PF11717">
    <property type="entry name" value="Tudor-knot"/>
    <property type="match status" value="1"/>
</dbReference>
<evidence type="ECO:0000259" key="7">
    <source>
        <dbReference type="SMART" id="SM00298"/>
    </source>
</evidence>
<evidence type="ECO:0000256" key="1">
    <source>
        <dbReference type="ARBA" id="ARBA00004123"/>
    </source>
</evidence>
<dbReference type="Gene3D" id="2.30.30.140">
    <property type="match status" value="1"/>
</dbReference>
<keyword evidence="4" id="KW-0804">Transcription</keyword>
<comment type="caution">
    <text evidence="8">The sequence shown here is derived from an EMBL/GenBank/DDBJ whole genome shotgun (WGS) entry which is preliminary data.</text>
</comment>
<dbReference type="SUPFAM" id="SSF54160">
    <property type="entry name" value="Chromo domain-like"/>
    <property type="match status" value="1"/>
</dbReference>
<dbReference type="PANTHER" id="PTHR10880">
    <property type="entry name" value="MORTALITY FACTOR 4-LIKE PROTEIN"/>
    <property type="match status" value="1"/>
</dbReference>
<evidence type="ECO:0000256" key="3">
    <source>
        <dbReference type="ARBA" id="ARBA00023015"/>
    </source>
</evidence>
<organism evidence="8 9">
    <name type="scientific">Cymbomonas tetramitiformis</name>
    <dbReference type="NCBI Taxonomy" id="36881"/>
    <lineage>
        <taxon>Eukaryota</taxon>
        <taxon>Viridiplantae</taxon>
        <taxon>Chlorophyta</taxon>
        <taxon>Pyramimonadophyceae</taxon>
        <taxon>Pyramimonadales</taxon>
        <taxon>Pyramimonadaceae</taxon>
        <taxon>Cymbomonas</taxon>
    </lineage>
</organism>
<dbReference type="PIRSF" id="PIRSF038133">
    <property type="entry name" value="HAT_Nua4_EAF3/MRG15"/>
    <property type="match status" value="1"/>
</dbReference>
<dbReference type="Proteomes" id="UP001190700">
    <property type="component" value="Unassembled WGS sequence"/>
</dbReference>
<dbReference type="GO" id="GO:0006325">
    <property type="term" value="P:chromatin organization"/>
    <property type="evidence" value="ECO:0007669"/>
    <property type="project" value="UniProtKB-KW"/>
</dbReference>
<protein>
    <recommendedName>
        <fullName evidence="7">Chromo domain-containing protein</fullName>
    </recommendedName>
</protein>
<feature type="compositionally biased region" description="Basic and acidic residues" evidence="6">
    <location>
        <begin position="122"/>
        <end position="142"/>
    </location>
</feature>
<dbReference type="InterPro" id="IPR026541">
    <property type="entry name" value="MRG_dom"/>
</dbReference>
<proteinExistence type="predicted"/>
<keyword evidence="2" id="KW-0156">Chromatin regulator</keyword>
<dbReference type="GO" id="GO:0005634">
    <property type="term" value="C:nucleus"/>
    <property type="evidence" value="ECO:0007669"/>
    <property type="project" value="UniProtKB-SubCell"/>
</dbReference>
<evidence type="ECO:0000313" key="8">
    <source>
        <dbReference type="EMBL" id="KAK3286846.1"/>
    </source>
</evidence>
<evidence type="ECO:0000256" key="6">
    <source>
        <dbReference type="SAM" id="MobiDB-lite"/>
    </source>
</evidence>
<keyword evidence="9" id="KW-1185">Reference proteome</keyword>
<dbReference type="InterPro" id="IPR000953">
    <property type="entry name" value="Chromo/chromo_shadow_dom"/>
</dbReference>
<feature type="domain" description="Chromo" evidence="7">
    <location>
        <begin position="46"/>
        <end position="92"/>
    </location>
</feature>
<feature type="compositionally biased region" description="Basic and acidic residues" evidence="6">
    <location>
        <begin position="1"/>
        <end position="22"/>
    </location>
</feature>
<evidence type="ECO:0000313" key="9">
    <source>
        <dbReference type="Proteomes" id="UP001190700"/>
    </source>
</evidence>
<evidence type="ECO:0000256" key="4">
    <source>
        <dbReference type="ARBA" id="ARBA00023163"/>
    </source>
</evidence>
<feature type="region of interest" description="Disordered" evidence="6">
    <location>
        <begin position="1"/>
        <end position="36"/>
    </location>
</feature>
<dbReference type="GO" id="GO:0000123">
    <property type="term" value="C:histone acetyltransferase complex"/>
    <property type="evidence" value="ECO:0007669"/>
    <property type="project" value="TreeGrafter"/>
</dbReference>
<dbReference type="InterPro" id="IPR025995">
    <property type="entry name" value="Tudor-knot"/>
</dbReference>
<dbReference type="InterPro" id="IPR016197">
    <property type="entry name" value="Chromo-like_dom_sf"/>
</dbReference>